<dbReference type="InterPro" id="IPR039422">
    <property type="entry name" value="MarR/SlyA-like"/>
</dbReference>
<evidence type="ECO:0000313" key="2">
    <source>
        <dbReference type="EMBL" id="SFQ01930.1"/>
    </source>
</evidence>
<dbReference type="InterPro" id="IPR000835">
    <property type="entry name" value="HTH_MarR-typ"/>
</dbReference>
<dbReference type="PANTHER" id="PTHR33164:SF104">
    <property type="entry name" value="TRANSCRIPTIONAL REGULATORY PROTEIN"/>
    <property type="match status" value="1"/>
</dbReference>
<dbReference type="RefSeq" id="WP_092530598.1">
    <property type="nucleotide sequence ID" value="NZ_FOWW01000004.1"/>
</dbReference>
<dbReference type="STRING" id="587909.SAMN05421810_104214"/>
<dbReference type="Pfam" id="PF12802">
    <property type="entry name" value="MarR_2"/>
    <property type="match status" value="1"/>
</dbReference>
<accession>A0A1I5V384</accession>
<dbReference type="GO" id="GO:0006950">
    <property type="term" value="P:response to stress"/>
    <property type="evidence" value="ECO:0007669"/>
    <property type="project" value="TreeGrafter"/>
</dbReference>
<dbReference type="PROSITE" id="PS50995">
    <property type="entry name" value="HTH_MARR_2"/>
    <property type="match status" value="1"/>
</dbReference>
<evidence type="ECO:0000259" key="1">
    <source>
        <dbReference type="PROSITE" id="PS50995"/>
    </source>
</evidence>
<dbReference type="SMART" id="SM00347">
    <property type="entry name" value="HTH_MARR"/>
    <property type="match status" value="1"/>
</dbReference>
<gene>
    <name evidence="2" type="ORF">SAMN05421810_104214</name>
</gene>
<proteinExistence type="predicted"/>
<dbReference type="PANTHER" id="PTHR33164">
    <property type="entry name" value="TRANSCRIPTIONAL REGULATOR, MARR FAMILY"/>
    <property type="match status" value="1"/>
</dbReference>
<feature type="domain" description="HTH marR-type" evidence="1">
    <location>
        <begin position="31"/>
        <end position="165"/>
    </location>
</feature>
<dbReference type="Proteomes" id="UP000198727">
    <property type="component" value="Unassembled WGS sequence"/>
</dbReference>
<reference evidence="3" key="1">
    <citation type="submission" date="2016-10" db="EMBL/GenBank/DDBJ databases">
        <authorList>
            <person name="Varghese N."/>
            <person name="Submissions S."/>
        </authorList>
    </citation>
    <scope>NUCLEOTIDE SEQUENCE [LARGE SCALE GENOMIC DNA]</scope>
    <source>
        <strain evidence="3">CGMCC 4.5579</strain>
    </source>
</reference>
<dbReference type="PRINTS" id="PR00598">
    <property type="entry name" value="HTHMARR"/>
</dbReference>
<protein>
    <submittedName>
        <fullName evidence="2">DNA-binding transcriptional regulator, MarR family</fullName>
    </submittedName>
</protein>
<dbReference type="OrthoDB" id="3237509at2"/>
<evidence type="ECO:0000313" key="3">
    <source>
        <dbReference type="Proteomes" id="UP000198727"/>
    </source>
</evidence>
<sequence>MPNVAGDSARDPVDEIQLAWARELPEAPVGSIGVITRIWWAAKIFGDRRRRLLREFGVDVATLDLLSALRRAGPPYEMSPGALAGACMVTRGAVTQRVDRAAAAGLVTRPVGSGRRVRAVRLTDDGHALLDRVVVDLLGVEQRMLDHLTSEQQEQLSDLLRVLLAGLDAGPVRLSHVGYD</sequence>
<name>A0A1I5V384_9PSEU</name>
<dbReference type="SUPFAM" id="SSF46785">
    <property type="entry name" value="Winged helix' DNA-binding domain"/>
    <property type="match status" value="1"/>
</dbReference>
<dbReference type="EMBL" id="FOWW01000004">
    <property type="protein sequence ID" value="SFQ01930.1"/>
    <property type="molecule type" value="Genomic_DNA"/>
</dbReference>
<organism evidence="2 3">
    <name type="scientific">Amycolatopsis arida</name>
    <dbReference type="NCBI Taxonomy" id="587909"/>
    <lineage>
        <taxon>Bacteria</taxon>
        <taxon>Bacillati</taxon>
        <taxon>Actinomycetota</taxon>
        <taxon>Actinomycetes</taxon>
        <taxon>Pseudonocardiales</taxon>
        <taxon>Pseudonocardiaceae</taxon>
        <taxon>Amycolatopsis</taxon>
    </lineage>
</organism>
<keyword evidence="2" id="KW-0238">DNA-binding</keyword>
<dbReference type="Gene3D" id="1.10.10.10">
    <property type="entry name" value="Winged helix-like DNA-binding domain superfamily/Winged helix DNA-binding domain"/>
    <property type="match status" value="1"/>
</dbReference>
<dbReference type="InterPro" id="IPR036390">
    <property type="entry name" value="WH_DNA-bd_sf"/>
</dbReference>
<dbReference type="GO" id="GO:0003677">
    <property type="term" value="F:DNA binding"/>
    <property type="evidence" value="ECO:0007669"/>
    <property type="project" value="UniProtKB-KW"/>
</dbReference>
<dbReference type="AlphaFoldDB" id="A0A1I5V384"/>
<dbReference type="GO" id="GO:0003700">
    <property type="term" value="F:DNA-binding transcription factor activity"/>
    <property type="evidence" value="ECO:0007669"/>
    <property type="project" value="InterPro"/>
</dbReference>
<dbReference type="InterPro" id="IPR036388">
    <property type="entry name" value="WH-like_DNA-bd_sf"/>
</dbReference>
<keyword evidence="3" id="KW-1185">Reference proteome</keyword>